<evidence type="ECO:0000313" key="1">
    <source>
        <dbReference type="EMBL" id="MCI2230480.1"/>
    </source>
</evidence>
<accession>A0A9X1VQM3</accession>
<gene>
    <name evidence="1" type="ORF">MC378_14970</name>
</gene>
<evidence type="ECO:0000313" key="2">
    <source>
        <dbReference type="Proteomes" id="UP001139369"/>
    </source>
</evidence>
<dbReference type="AlphaFoldDB" id="A0A9X1VQM3"/>
<reference evidence="1" key="1">
    <citation type="submission" date="2022-02" db="EMBL/GenBank/DDBJ databases">
        <title>Polaribacter sp. MSW13, isolated from seawater.</title>
        <authorList>
            <person name="Kristyanto S."/>
            <person name="Jung J."/>
            <person name="Jeon C.O."/>
        </authorList>
    </citation>
    <scope>NUCLEOTIDE SEQUENCE</scope>
    <source>
        <strain evidence="1">MSW13</strain>
    </source>
</reference>
<protein>
    <recommendedName>
        <fullName evidence="3">Lipoprotein</fullName>
    </recommendedName>
</protein>
<sequence>MKKTILLLIILFSICSCKEYLTEKELKYMPYKKGDILIFENKSLNLIDTITISDLKKFIPDGPQLYFNETIKAETGNNFLVSINAGYGKNSDSYLKIENLNGKFYLENFEKLEKQKLENGKKTINDVIILKTETKGISRINKVYWSISEGIIKYETKKGNIWELKNE</sequence>
<name>A0A9X1VQM3_9FLAO</name>
<organism evidence="1 2">
    <name type="scientific">Polaribacter marinus</name>
    <dbReference type="NCBI Taxonomy" id="2916838"/>
    <lineage>
        <taxon>Bacteria</taxon>
        <taxon>Pseudomonadati</taxon>
        <taxon>Bacteroidota</taxon>
        <taxon>Flavobacteriia</taxon>
        <taxon>Flavobacteriales</taxon>
        <taxon>Flavobacteriaceae</taxon>
    </lineage>
</organism>
<dbReference type="EMBL" id="JAKQYM010000028">
    <property type="protein sequence ID" value="MCI2230480.1"/>
    <property type="molecule type" value="Genomic_DNA"/>
</dbReference>
<evidence type="ECO:0008006" key="3">
    <source>
        <dbReference type="Google" id="ProtNLM"/>
    </source>
</evidence>
<dbReference type="RefSeq" id="WP_242179614.1">
    <property type="nucleotide sequence ID" value="NZ_JAKQYM010000028.1"/>
</dbReference>
<proteinExistence type="predicted"/>
<keyword evidence="2" id="KW-1185">Reference proteome</keyword>
<dbReference type="Proteomes" id="UP001139369">
    <property type="component" value="Unassembled WGS sequence"/>
</dbReference>
<dbReference type="PROSITE" id="PS51257">
    <property type="entry name" value="PROKAR_LIPOPROTEIN"/>
    <property type="match status" value="1"/>
</dbReference>
<comment type="caution">
    <text evidence="1">The sequence shown here is derived from an EMBL/GenBank/DDBJ whole genome shotgun (WGS) entry which is preliminary data.</text>
</comment>